<evidence type="ECO:0000313" key="2">
    <source>
        <dbReference type="EMBL" id="TKS88025.1"/>
    </source>
</evidence>
<evidence type="ECO:0000256" key="1">
    <source>
        <dbReference type="SAM" id="MobiDB-lite"/>
    </source>
</evidence>
<evidence type="ECO:0000313" key="3">
    <source>
        <dbReference type="Proteomes" id="UP000298787"/>
    </source>
</evidence>
<feature type="compositionally biased region" description="Basic residues" evidence="1">
    <location>
        <begin position="97"/>
        <end position="106"/>
    </location>
</feature>
<gene>
    <name evidence="2" type="ORF">D9C73_022149</name>
</gene>
<name>A0A4U5VLI7_COLLU</name>
<dbReference type="AlphaFoldDB" id="A0A4U5VLI7"/>
<proteinExistence type="predicted"/>
<organism evidence="2 3">
    <name type="scientific">Collichthys lucidus</name>
    <name type="common">Big head croaker</name>
    <name type="synonym">Sciaena lucida</name>
    <dbReference type="NCBI Taxonomy" id="240159"/>
    <lineage>
        <taxon>Eukaryota</taxon>
        <taxon>Metazoa</taxon>
        <taxon>Chordata</taxon>
        <taxon>Craniata</taxon>
        <taxon>Vertebrata</taxon>
        <taxon>Euteleostomi</taxon>
        <taxon>Actinopterygii</taxon>
        <taxon>Neopterygii</taxon>
        <taxon>Teleostei</taxon>
        <taxon>Neoteleostei</taxon>
        <taxon>Acanthomorphata</taxon>
        <taxon>Eupercaria</taxon>
        <taxon>Sciaenidae</taxon>
        <taxon>Collichthys</taxon>
    </lineage>
</organism>
<protein>
    <submittedName>
        <fullName evidence="2">Uncharacterized protein</fullName>
    </submittedName>
</protein>
<reference evidence="2 3" key="1">
    <citation type="submission" date="2019-01" db="EMBL/GenBank/DDBJ databases">
        <title>Genome Assembly of Collichthys lucidus.</title>
        <authorList>
            <person name="Cai M."/>
            <person name="Xiao S."/>
        </authorList>
    </citation>
    <scope>NUCLEOTIDE SEQUENCE [LARGE SCALE GENOMIC DNA]</scope>
    <source>
        <strain evidence="2">JT15FE1705JMU</strain>
        <tissue evidence="2">Muscle</tissue>
    </source>
</reference>
<sequence length="119" mass="13492">MVQSAVSGGAVLQTYFLINNLDVISTGYLNQNRQRPLFARSRQYERQRIHVQHPNLPIPTAPSLHKAVRPSLAAVTHVLHATAASSMQSASAGRQTRYVRRKHKEHRHTETKTQKFNTK</sequence>
<accession>A0A4U5VLI7</accession>
<dbReference type="Proteomes" id="UP000298787">
    <property type="component" value="Chromosome 19"/>
</dbReference>
<dbReference type="EMBL" id="CM014096">
    <property type="protein sequence ID" value="TKS88025.1"/>
    <property type="molecule type" value="Genomic_DNA"/>
</dbReference>
<keyword evidence="3" id="KW-1185">Reference proteome</keyword>
<feature type="region of interest" description="Disordered" evidence="1">
    <location>
        <begin position="84"/>
        <end position="119"/>
    </location>
</feature>